<dbReference type="Gene3D" id="1.10.260.40">
    <property type="entry name" value="lambda repressor-like DNA-binding domains"/>
    <property type="match status" value="1"/>
</dbReference>
<evidence type="ECO:0000313" key="4">
    <source>
        <dbReference type="Proteomes" id="UP000295124"/>
    </source>
</evidence>
<dbReference type="Pfam" id="PF13560">
    <property type="entry name" value="HTH_31"/>
    <property type="match status" value="1"/>
</dbReference>
<sequence length="461" mass="50475">MRSVPLVVGGGRAVGAADAIADLRVALGRRLADCRKAVGYSQEALAPLTGYARSTVANVEVGRQSVPRDFWERCDEVLGTGPELAAQYDELEQRVTAERAQAARAAQARRQDRIGQRKARDSKADDEARDEIGRRAVLAHGVTALGLPALTLDDLRHVAAALDDAHRYMDRTIVEHFTRQLETCAGQDGDNGPKSALPTVLGLIGAIESGVRKVKPAVRDELLAVGARCAEFAGWLYRDSGAIELGDYWRDRAMEWAQAGGDREMQGYVLLKKSQAAWDQRDAVRMLMLARAAEDRAWRLPARVRAEAAQQRARGHAMLGDSVDLVHRQLDKAHALLIGEAESTSTQVSPHYRSALLQIQTAMCYQVAGRPQEAASIYREHLTSASFSRRDYGYFASLGASASALANEPDDAARLAMTAHRIATATHSVRTANEVVRVVRQLDRWAARPAVRELRAVVLDY</sequence>
<feature type="compositionally biased region" description="Basic and acidic residues" evidence="1">
    <location>
        <begin position="109"/>
        <end position="128"/>
    </location>
</feature>
<organism evidence="3 4">
    <name type="scientific">Kribbella antibiotica</name>
    <dbReference type="NCBI Taxonomy" id="190195"/>
    <lineage>
        <taxon>Bacteria</taxon>
        <taxon>Bacillati</taxon>
        <taxon>Actinomycetota</taxon>
        <taxon>Actinomycetes</taxon>
        <taxon>Propionibacteriales</taxon>
        <taxon>Kribbellaceae</taxon>
        <taxon>Kribbella</taxon>
    </lineage>
</organism>
<evidence type="ECO:0000313" key="3">
    <source>
        <dbReference type="EMBL" id="TDD54504.1"/>
    </source>
</evidence>
<gene>
    <name evidence="3" type="ORF">E1263_27070</name>
</gene>
<protein>
    <submittedName>
        <fullName evidence="3">XRE family transcriptional regulator</fullName>
    </submittedName>
</protein>
<dbReference type="InterPro" id="IPR001387">
    <property type="entry name" value="Cro/C1-type_HTH"/>
</dbReference>
<evidence type="ECO:0000259" key="2">
    <source>
        <dbReference type="PROSITE" id="PS50943"/>
    </source>
</evidence>
<dbReference type="EMBL" id="SMKX01000093">
    <property type="protein sequence ID" value="TDD54504.1"/>
    <property type="molecule type" value="Genomic_DNA"/>
</dbReference>
<reference evidence="3 4" key="1">
    <citation type="submission" date="2019-03" db="EMBL/GenBank/DDBJ databases">
        <title>Draft genome sequences of novel Actinobacteria.</title>
        <authorList>
            <person name="Sahin N."/>
            <person name="Ay H."/>
            <person name="Saygin H."/>
        </authorList>
    </citation>
    <scope>NUCLEOTIDE SEQUENCE [LARGE SCALE GENOMIC DNA]</scope>
    <source>
        <strain evidence="3 4">JCM 13523</strain>
    </source>
</reference>
<proteinExistence type="predicted"/>
<dbReference type="GO" id="GO:0003677">
    <property type="term" value="F:DNA binding"/>
    <property type="evidence" value="ECO:0007669"/>
    <property type="project" value="InterPro"/>
</dbReference>
<dbReference type="AlphaFoldDB" id="A0A4R4ZAX7"/>
<comment type="caution">
    <text evidence="3">The sequence shown here is derived from an EMBL/GenBank/DDBJ whole genome shotgun (WGS) entry which is preliminary data.</text>
</comment>
<feature type="region of interest" description="Disordered" evidence="1">
    <location>
        <begin position="102"/>
        <end position="128"/>
    </location>
</feature>
<dbReference type="OrthoDB" id="3776222at2"/>
<dbReference type="SUPFAM" id="SSF47413">
    <property type="entry name" value="lambda repressor-like DNA-binding domains"/>
    <property type="match status" value="1"/>
</dbReference>
<feature type="domain" description="HTH cro/C1-type" evidence="2">
    <location>
        <begin position="31"/>
        <end position="84"/>
    </location>
</feature>
<dbReference type="InterPro" id="IPR010982">
    <property type="entry name" value="Lambda_DNA-bd_dom_sf"/>
</dbReference>
<dbReference type="Proteomes" id="UP000295124">
    <property type="component" value="Unassembled WGS sequence"/>
</dbReference>
<accession>A0A4R4ZAX7</accession>
<dbReference type="SMART" id="SM00530">
    <property type="entry name" value="HTH_XRE"/>
    <property type="match status" value="1"/>
</dbReference>
<dbReference type="PROSITE" id="PS50943">
    <property type="entry name" value="HTH_CROC1"/>
    <property type="match status" value="1"/>
</dbReference>
<evidence type="ECO:0000256" key="1">
    <source>
        <dbReference type="SAM" id="MobiDB-lite"/>
    </source>
</evidence>
<name>A0A4R4ZAX7_9ACTN</name>
<keyword evidence="4" id="KW-1185">Reference proteome</keyword>
<dbReference type="CDD" id="cd00093">
    <property type="entry name" value="HTH_XRE"/>
    <property type="match status" value="1"/>
</dbReference>